<dbReference type="PANTHER" id="PTHR34471:SF1">
    <property type="entry name" value="ARGININE REPRESSOR"/>
    <property type="match status" value="1"/>
</dbReference>
<dbReference type="GO" id="GO:0003677">
    <property type="term" value="F:DNA binding"/>
    <property type="evidence" value="ECO:0007669"/>
    <property type="project" value="UniProtKB-KW"/>
</dbReference>
<dbReference type="Proteomes" id="UP000094757">
    <property type="component" value="Chromosome"/>
</dbReference>
<evidence type="ECO:0000256" key="5">
    <source>
        <dbReference type="ARBA" id="ARBA00023125"/>
    </source>
</evidence>
<dbReference type="Gene3D" id="1.10.10.10">
    <property type="entry name" value="Winged helix-like DNA-binding domain superfamily/Winged helix DNA-binding domain"/>
    <property type="match status" value="1"/>
</dbReference>
<comment type="subcellular location">
    <subcellularLocation>
        <location evidence="1 7">Cytoplasm</location>
    </subcellularLocation>
</comment>
<keyword evidence="4 7" id="KW-0805">Transcription regulation</keyword>
<dbReference type="InterPro" id="IPR001669">
    <property type="entry name" value="Arg_repress"/>
</dbReference>
<evidence type="ECO:0000256" key="8">
    <source>
        <dbReference type="NCBIfam" id="TIGR01529"/>
    </source>
</evidence>
<name>A0A1B3WDA8_9FIRM</name>
<comment type="similarity">
    <text evidence="2 7">Belongs to the ArgR family.</text>
</comment>
<dbReference type="Pfam" id="PF02863">
    <property type="entry name" value="Arg_repressor_C"/>
    <property type="match status" value="1"/>
</dbReference>
<dbReference type="GO" id="GO:0006526">
    <property type="term" value="P:L-arginine biosynthetic process"/>
    <property type="evidence" value="ECO:0007669"/>
    <property type="project" value="UniProtKB-UniPathway"/>
</dbReference>
<dbReference type="PRINTS" id="PR01467">
    <property type="entry name" value="ARGREPRESSOR"/>
</dbReference>
<feature type="domain" description="Arginine repressor C-terminal" evidence="10">
    <location>
        <begin position="80"/>
        <end position="146"/>
    </location>
</feature>
<dbReference type="UniPathway" id="UPA00068"/>
<dbReference type="AlphaFoldDB" id="A0A1B3WDA8"/>
<comment type="pathway">
    <text evidence="7">Amino-acid biosynthesis; L-arginine biosynthesis [regulation].</text>
</comment>
<keyword evidence="3 7" id="KW-0963">Cytoplasm</keyword>
<protein>
    <recommendedName>
        <fullName evidence="7 8">Arginine repressor</fullName>
    </recommendedName>
</protein>
<dbReference type="Pfam" id="PF01316">
    <property type="entry name" value="Arg_repressor"/>
    <property type="match status" value="1"/>
</dbReference>
<dbReference type="HAMAP" id="MF_00173">
    <property type="entry name" value="Arg_repressor"/>
    <property type="match status" value="1"/>
</dbReference>
<dbReference type="STRING" id="39950.BCB69_02595"/>
<dbReference type="GO" id="GO:0051259">
    <property type="term" value="P:protein complex oligomerization"/>
    <property type="evidence" value="ECO:0007669"/>
    <property type="project" value="InterPro"/>
</dbReference>
<dbReference type="InterPro" id="IPR020900">
    <property type="entry name" value="Arg_repress_DNA-bd"/>
</dbReference>
<gene>
    <name evidence="7" type="primary">argR</name>
    <name evidence="11" type="ORF">BCB69_02595</name>
</gene>
<proteinExistence type="inferred from homology"/>
<dbReference type="Gene3D" id="3.30.1360.40">
    <property type="match status" value="1"/>
</dbReference>
<dbReference type="PANTHER" id="PTHR34471">
    <property type="entry name" value="ARGININE REPRESSOR"/>
    <property type="match status" value="1"/>
</dbReference>
<evidence type="ECO:0000313" key="11">
    <source>
        <dbReference type="EMBL" id="AOH38958.1"/>
    </source>
</evidence>
<evidence type="ECO:0000313" key="12">
    <source>
        <dbReference type="Proteomes" id="UP000094757"/>
    </source>
</evidence>
<keyword evidence="7" id="KW-0055">Arginine biosynthesis</keyword>
<keyword evidence="6 7" id="KW-0804">Transcription</keyword>
<dbReference type="GO" id="GO:1900079">
    <property type="term" value="P:regulation of arginine biosynthetic process"/>
    <property type="evidence" value="ECO:0007669"/>
    <property type="project" value="UniProtKB-UniRule"/>
</dbReference>
<feature type="domain" description="Arginine repressor DNA-binding" evidence="9">
    <location>
        <begin position="2"/>
        <end position="65"/>
    </location>
</feature>
<dbReference type="GO" id="GO:0003700">
    <property type="term" value="F:DNA-binding transcription factor activity"/>
    <property type="evidence" value="ECO:0007669"/>
    <property type="project" value="UniProtKB-UniRule"/>
</dbReference>
<reference evidence="12" key="1">
    <citation type="submission" date="2016-08" db="EMBL/GenBank/DDBJ databases">
        <authorList>
            <person name="Holder M.E."/>
            <person name="Ajami N.J."/>
            <person name="Petrosino J.F."/>
        </authorList>
    </citation>
    <scope>NUCLEOTIDE SEQUENCE [LARGE SCALE GENOMIC DNA]</scope>
    <source>
        <strain evidence="12">F0677</strain>
    </source>
</reference>
<organism evidence="11 12">
    <name type="scientific">Dialister pneumosintes</name>
    <dbReference type="NCBI Taxonomy" id="39950"/>
    <lineage>
        <taxon>Bacteria</taxon>
        <taxon>Bacillati</taxon>
        <taxon>Bacillota</taxon>
        <taxon>Negativicutes</taxon>
        <taxon>Veillonellales</taxon>
        <taxon>Veillonellaceae</taxon>
        <taxon>Dialister</taxon>
    </lineage>
</organism>
<dbReference type="SUPFAM" id="SSF55252">
    <property type="entry name" value="C-terminal domain of arginine repressor"/>
    <property type="match status" value="1"/>
</dbReference>
<dbReference type="KEGG" id="dpn:BCB69_02595"/>
<accession>A0A1B3WDA8</accession>
<evidence type="ECO:0000256" key="7">
    <source>
        <dbReference type="HAMAP-Rule" id="MF_00173"/>
    </source>
</evidence>
<dbReference type="InterPro" id="IPR036390">
    <property type="entry name" value="WH_DNA-bd_sf"/>
</dbReference>
<dbReference type="NCBIfam" id="TIGR01529">
    <property type="entry name" value="argR_whole"/>
    <property type="match status" value="1"/>
</dbReference>
<comment type="function">
    <text evidence="7">Regulates arginine biosynthesis genes.</text>
</comment>
<dbReference type="InterPro" id="IPR020899">
    <property type="entry name" value="Arg_repress_C"/>
</dbReference>
<dbReference type="InterPro" id="IPR036251">
    <property type="entry name" value="Arg_repress_C_sf"/>
</dbReference>
<sequence>MKSSRIMKIKEIIQNQVIETQEELAEALKAEGINVTQATVSRDIKELRLVKVPYKDGKYRYAANSERIKSIPKSHASILFQEVVTKIDHTGNLVVIQTLPGSANSIASILDHFEFKGKLGTVAGDDTILIILRSEEEFPAFMEYLDEVF</sequence>
<keyword evidence="7" id="KW-0678">Repressor</keyword>
<dbReference type="SUPFAM" id="SSF46785">
    <property type="entry name" value="Winged helix' DNA-binding domain"/>
    <property type="match status" value="1"/>
</dbReference>
<keyword evidence="5 7" id="KW-0238">DNA-binding</keyword>
<evidence type="ECO:0000256" key="3">
    <source>
        <dbReference type="ARBA" id="ARBA00022490"/>
    </source>
</evidence>
<dbReference type="GO" id="GO:0034618">
    <property type="term" value="F:arginine binding"/>
    <property type="evidence" value="ECO:0007669"/>
    <property type="project" value="InterPro"/>
</dbReference>
<evidence type="ECO:0000259" key="10">
    <source>
        <dbReference type="Pfam" id="PF02863"/>
    </source>
</evidence>
<evidence type="ECO:0000256" key="6">
    <source>
        <dbReference type="ARBA" id="ARBA00023163"/>
    </source>
</evidence>
<dbReference type="InterPro" id="IPR036388">
    <property type="entry name" value="WH-like_DNA-bd_sf"/>
</dbReference>
<evidence type="ECO:0000256" key="1">
    <source>
        <dbReference type="ARBA" id="ARBA00004496"/>
    </source>
</evidence>
<dbReference type="RefSeq" id="WP_022513421.1">
    <property type="nucleotide sequence ID" value="NZ_CP017037.1"/>
</dbReference>
<evidence type="ECO:0000259" key="9">
    <source>
        <dbReference type="Pfam" id="PF01316"/>
    </source>
</evidence>
<evidence type="ECO:0000256" key="2">
    <source>
        <dbReference type="ARBA" id="ARBA00008316"/>
    </source>
</evidence>
<evidence type="ECO:0000256" key="4">
    <source>
        <dbReference type="ARBA" id="ARBA00023015"/>
    </source>
</evidence>
<dbReference type="EMBL" id="CP017037">
    <property type="protein sequence ID" value="AOH38958.1"/>
    <property type="molecule type" value="Genomic_DNA"/>
</dbReference>
<dbReference type="GO" id="GO:0005737">
    <property type="term" value="C:cytoplasm"/>
    <property type="evidence" value="ECO:0007669"/>
    <property type="project" value="UniProtKB-SubCell"/>
</dbReference>
<keyword evidence="7" id="KW-0028">Amino-acid biosynthesis</keyword>